<dbReference type="PANTHER" id="PTHR31793:SF37">
    <property type="entry name" value="ACYL-COA THIOESTER HYDROLASE YBGC"/>
    <property type="match status" value="1"/>
</dbReference>
<dbReference type="RefSeq" id="WP_141656093.1">
    <property type="nucleotide sequence ID" value="NZ_CYHB01000001.1"/>
</dbReference>
<sequence>MSGVKLNKLTFSWPIRVYYEDTDAGGIVYYANYLKFLERARTEWLRSLGIEQDTWLAHRLGFVVRQVQMDLLAPARFNDELIVTVVVEKLGRASVVFSQQVLSGQPGHETIFCQAQIKAACVNLGHAGEAVRAVPMPAEIFEVLKRAN</sequence>
<accession>A0A0K6GYB5</accession>
<dbReference type="InterPro" id="IPR029069">
    <property type="entry name" value="HotDog_dom_sf"/>
</dbReference>
<dbReference type="GO" id="GO:0047617">
    <property type="term" value="F:fatty acyl-CoA hydrolase activity"/>
    <property type="evidence" value="ECO:0007669"/>
    <property type="project" value="TreeGrafter"/>
</dbReference>
<dbReference type="NCBIfam" id="TIGR00051">
    <property type="entry name" value="YbgC/FadM family acyl-CoA thioesterase"/>
    <property type="match status" value="1"/>
</dbReference>
<evidence type="ECO:0000313" key="4">
    <source>
        <dbReference type="EMBL" id="CUA83726.1"/>
    </source>
</evidence>
<evidence type="ECO:0000259" key="3">
    <source>
        <dbReference type="Pfam" id="PF03061"/>
    </source>
</evidence>
<gene>
    <name evidence="4" type="ORF">Ga0061064_0753</name>
</gene>
<dbReference type="Pfam" id="PF03061">
    <property type="entry name" value="4HBT"/>
    <property type="match status" value="1"/>
</dbReference>
<dbReference type="InterPro" id="IPR006683">
    <property type="entry name" value="Thioestr_dom"/>
</dbReference>
<dbReference type="AlphaFoldDB" id="A0A0K6GYB5"/>
<feature type="domain" description="Thioesterase" evidence="3">
    <location>
        <begin position="25"/>
        <end position="106"/>
    </location>
</feature>
<reference evidence="5" key="1">
    <citation type="submission" date="2015-08" db="EMBL/GenBank/DDBJ databases">
        <authorList>
            <person name="Varghese N."/>
        </authorList>
    </citation>
    <scope>NUCLEOTIDE SEQUENCE [LARGE SCALE GENOMIC DNA]</scope>
    <source>
        <strain evidence="5">DSM 27808</strain>
    </source>
</reference>
<comment type="similarity">
    <text evidence="1">Belongs to the 4-hydroxybenzoyl-CoA thioesterase family.</text>
</comment>
<dbReference type="InterPro" id="IPR006684">
    <property type="entry name" value="YbgC/YbaW"/>
</dbReference>
<dbReference type="InterPro" id="IPR014166">
    <property type="entry name" value="Tol-Pal_acyl-CoA_thioesterase"/>
</dbReference>
<protein>
    <submittedName>
        <fullName evidence="4">Tol-pal system-associated acyl-CoA thioesterase</fullName>
    </submittedName>
</protein>
<keyword evidence="2" id="KW-0378">Hydrolase</keyword>
<dbReference type="NCBIfam" id="TIGR02799">
    <property type="entry name" value="thio_ybgC"/>
    <property type="match status" value="1"/>
</dbReference>
<dbReference type="Proteomes" id="UP000182598">
    <property type="component" value="Unassembled WGS sequence"/>
</dbReference>
<dbReference type="EMBL" id="CYHB01000001">
    <property type="protein sequence ID" value="CUA83726.1"/>
    <property type="molecule type" value="Genomic_DNA"/>
</dbReference>
<dbReference type="OrthoDB" id="9808429at2"/>
<dbReference type="Gene3D" id="3.10.129.10">
    <property type="entry name" value="Hotdog Thioesterase"/>
    <property type="match status" value="1"/>
</dbReference>
<evidence type="ECO:0000256" key="2">
    <source>
        <dbReference type="ARBA" id="ARBA00022801"/>
    </source>
</evidence>
<evidence type="ECO:0000256" key="1">
    <source>
        <dbReference type="ARBA" id="ARBA00005953"/>
    </source>
</evidence>
<proteinExistence type="inferred from homology"/>
<name>A0A0K6GYB5_9GAMM</name>
<organism evidence="4 5">
    <name type="scientific">Pseudidiomarina woesei</name>
    <dbReference type="NCBI Taxonomy" id="1381080"/>
    <lineage>
        <taxon>Bacteria</taxon>
        <taxon>Pseudomonadati</taxon>
        <taxon>Pseudomonadota</taxon>
        <taxon>Gammaproteobacteria</taxon>
        <taxon>Alteromonadales</taxon>
        <taxon>Idiomarinaceae</taxon>
        <taxon>Pseudidiomarina</taxon>
    </lineage>
</organism>
<dbReference type="FunFam" id="3.10.129.10:FF:000004">
    <property type="entry name" value="Tol-pal system-associated acyl-CoA thioesterase"/>
    <property type="match status" value="1"/>
</dbReference>
<evidence type="ECO:0000313" key="5">
    <source>
        <dbReference type="Proteomes" id="UP000182598"/>
    </source>
</evidence>
<dbReference type="PIRSF" id="PIRSF003230">
    <property type="entry name" value="YbgC"/>
    <property type="match status" value="1"/>
</dbReference>
<dbReference type="PANTHER" id="PTHR31793">
    <property type="entry name" value="4-HYDROXYBENZOYL-COA THIOESTERASE FAMILY MEMBER"/>
    <property type="match status" value="1"/>
</dbReference>
<dbReference type="SUPFAM" id="SSF54637">
    <property type="entry name" value="Thioesterase/thiol ester dehydrase-isomerase"/>
    <property type="match status" value="1"/>
</dbReference>
<keyword evidence="5" id="KW-1185">Reference proteome</keyword>
<dbReference type="CDD" id="cd00586">
    <property type="entry name" value="4HBT"/>
    <property type="match status" value="1"/>
</dbReference>
<dbReference type="InterPro" id="IPR050563">
    <property type="entry name" value="4-hydroxybenzoyl-CoA_TE"/>
</dbReference>